<dbReference type="SMART" id="SM00343">
    <property type="entry name" value="ZnF_C2HC"/>
    <property type="match status" value="2"/>
</dbReference>
<feature type="domain" description="CCHC-type" evidence="3">
    <location>
        <begin position="214"/>
        <end position="229"/>
    </location>
</feature>
<keyword evidence="1" id="KW-0862">Zinc</keyword>
<name>A0A915KJJ3_ROMCU</name>
<dbReference type="GO" id="GO:0019899">
    <property type="term" value="F:enzyme binding"/>
    <property type="evidence" value="ECO:0007669"/>
    <property type="project" value="UniProtKB-ARBA"/>
</dbReference>
<feature type="transmembrane region" description="Helical" evidence="2">
    <location>
        <begin position="31"/>
        <end position="48"/>
    </location>
</feature>
<evidence type="ECO:0000313" key="4">
    <source>
        <dbReference type="Proteomes" id="UP000887565"/>
    </source>
</evidence>
<keyword evidence="4" id="KW-1185">Reference proteome</keyword>
<sequence length="348" mass="39622">MGRSMTRHRKVLHGASRRRLLFRQISDRKDFGGCTTGIFAMFDILLLYSTPQINYLSLVMPGNDDVEAKALEMTVKKAMEEATMPFKDKLENLTLKIEETEGHNEANMRQSFLHFNPFRIFNPPPPFSGNFGETFSDWIGKLTHFMTLQGIDMAREVSDLQNELKSIKGMLKIAMDGLSKKQYNNELPKPSVFKRIAFEQPPTWKQDRTEIHQCHACLEWGHIARDCTKPCRHCSESGHHPDHCTAKNRVARTRDAQCKNKWKDDALNKEMANEGKAASWNGENLFTDLGNTGACVASDGHCTDSDDTIIWDKAQFQIVCPVVFKGARDPVHFSETLHSMPQINYLSL</sequence>
<protein>
    <submittedName>
        <fullName evidence="5">CCHC-type domain-containing protein</fullName>
    </submittedName>
</protein>
<dbReference type="WBParaSite" id="nRc.2.0.1.t38990-RA">
    <property type="protein sequence ID" value="nRc.2.0.1.t38990-RA"/>
    <property type="gene ID" value="nRc.2.0.1.g38990"/>
</dbReference>
<dbReference type="GO" id="GO:0003676">
    <property type="term" value="F:nucleic acid binding"/>
    <property type="evidence" value="ECO:0007669"/>
    <property type="project" value="InterPro"/>
</dbReference>
<dbReference type="InterPro" id="IPR001878">
    <property type="entry name" value="Znf_CCHC"/>
</dbReference>
<dbReference type="PROSITE" id="PS50158">
    <property type="entry name" value="ZF_CCHC"/>
    <property type="match status" value="1"/>
</dbReference>
<keyword evidence="1" id="KW-0479">Metal-binding</keyword>
<keyword evidence="2" id="KW-1133">Transmembrane helix</keyword>
<keyword evidence="2" id="KW-0472">Membrane</keyword>
<evidence type="ECO:0000259" key="3">
    <source>
        <dbReference type="PROSITE" id="PS50158"/>
    </source>
</evidence>
<dbReference type="Gene3D" id="4.10.60.10">
    <property type="entry name" value="Zinc finger, CCHC-type"/>
    <property type="match status" value="1"/>
</dbReference>
<dbReference type="InterPro" id="IPR036875">
    <property type="entry name" value="Znf_CCHC_sf"/>
</dbReference>
<dbReference type="AlphaFoldDB" id="A0A915KJJ3"/>
<dbReference type="Proteomes" id="UP000887565">
    <property type="component" value="Unplaced"/>
</dbReference>
<evidence type="ECO:0000256" key="1">
    <source>
        <dbReference type="PROSITE-ProRule" id="PRU00047"/>
    </source>
</evidence>
<evidence type="ECO:0000256" key="2">
    <source>
        <dbReference type="SAM" id="Phobius"/>
    </source>
</evidence>
<dbReference type="GO" id="GO:0008270">
    <property type="term" value="F:zinc ion binding"/>
    <property type="evidence" value="ECO:0007669"/>
    <property type="project" value="UniProtKB-KW"/>
</dbReference>
<keyword evidence="2" id="KW-0812">Transmembrane</keyword>
<accession>A0A915KJJ3</accession>
<evidence type="ECO:0000313" key="5">
    <source>
        <dbReference type="WBParaSite" id="nRc.2.0.1.t38990-RA"/>
    </source>
</evidence>
<keyword evidence="1" id="KW-0863">Zinc-finger</keyword>
<reference evidence="5" key="1">
    <citation type="submission" date="2022-11" db="UniProtKB">
        <authorList>
            <consortium name="WormBaseParasite"/>
        </authorList>
    </citation>
    <scope>IDENTIFICATION</scope>
</reference>
<proteinExistence type="predicted"/>
<dbReference type="SUPFAM" id="SSF57756">
    <property type="entry name" value="Retrovirus zinc finger-like domains"/>
    <property type="match status" value="1"/>
</dbReference>
<organism evidence="4 5">
    <name type="scientific">Romanomermis culicivorax</name>
    <name type="common">Nematode worm</name>
    <dbReference type="NCBI Taxonomy" id="13658"/>
    <lineage>
        <taxon>Eukaryota</taxon>
        <taxon>Metazoa</taxon>
        <taxon>Ecdysozoa</taxon>
        <taxon>Nematoda</taxon>
        <taxon>Enoplea</taxon>
        <taxon>Dorylaimia</taxon>
        <taxon>Mermithida</taxon>
        <taxon>Mermithoidea</taxon>
        <taxon>Mermithidae</taxon>
        <taxon>Romanomermis</taxon>
    </lineage>
</organism>